<reference evidence="2" key="1">
    <citation type="submission" date="2021-01" db="EMBL/GenBank/DDBJ databases">
        <title>Whole genome shotgun sequence of Spirilliplanes yamanashiensis NBRC 15828.</title>
        <authorList>
            <person name="Komaki H."/>
            <person name="Tamura T."/>
        </authorList>
    </citation>
    <scope>NUCLEOTIDE SEQUENCE</scope>
    <source>
        <strain evidence="2">NBRC 15828</strain>
    </source>
</reference>
<name>A0A8J3Y744_9ACTN</name>
<dbReference type="PANTHER" id="PTHR46211">
    <property type="entry name" value="GLYCEROPHOSPHORYL DIESTER PHOSPHODIESTERASE"/>
    <property type="match status" value="1"/>
</dbReference>
<protein>
    <submittedName>
        <fullName evidence="2">Glycerophosphoryl diester phosphodiesterase</fullName>
    </submittedName>
</protein>
<dbReference type="InterPro" id="IPR030395">
    <property type="entry name" value="GP_PDE_dom"/>
</dbReference>
<dbReference type="Proteomes" id="UP000652013">
    <property type="component" value="Unassembled WGS sequence"/>
</dbReference>
<sequence>MAGRPLVFAHRGSSEALPEHTLAAYLRALDEGSDGLECDVRLTRDGHLVCVHDRRLDRTSNGRGRVSRYTLAELDALDFGSWHAEMAAAAATALDESPEDGDRTRLLTFARLLDAVRAADRPVRLLVETKHPSRYGPEVERRLVKQLARYGLADPVAGDPVRVTVMSFSALALRRVRHLAPRLPTVYLMEIAPPGVGRGRLPFGAQIAGPGVGLARSRPGLIPAMHAAGHQVYVWTVNEAEDVDLLAAQDVDGLITDRPGFVLGRLG</sequence>
<dbReference type="AlphaFoldDB" id="A0A8J3Y744"/>
<organism evidence="2 3">
    <name type="scientific">Spirilliplanes yamanashiensis</name>
    <dbReference type="NCBI Taxonomy" id="42233"/>
    <lineage>
        <taxon>Bacteria</taxon>
        <taxon>Bacillati</taxon>
        <taxon>Actinomycetota</taxon>
        <taxon>Actinomycetes</taxon>
        <taxon>Micromonosporales</taxon>
        <taxon>Micromonosporaceae</taxon>
        <taxon>Spirilliplanes</taxon>
    </lineage>
</organism>
<dbReference type="PANTHER" id="PTHR46211:SF13">
    <property type="entry name" value="GLYCEROPHOSPHODIESTER PHOSPHODIESTERASE 1-RELATED"/>
    <property type="match status" value="1"/>
</dbReference>
<evidence type="ECO:0000313" key="2">
    <source>
        <dbReference type="EMBL" id="GIJ02513.1"/>
    </source>
</evidence>
<comment type="caution">
    <text evidence="2">The sequence shown here is derived from an EMBL/GenBank/DDBJ whole genome shotgun (WGS) entry which is preliminary data.</text>
</comment>
<dbReference type="Pfam" id="PF03009">
    <property type="entry name" value="GDPD"/>
    <property type="match status" value="1"/>
</dbReference>
<dbReference type="CDD" id="cd08582">
    <property type="entry name" value="GDPD_like_2"/>
    <property type="match status" value="1"/>
</dbReference>
<keyword evidence="3" id="KW-1185">Reference proteome</keyword>
<accession>A0A8J3Y744</accession>
<dbReference type="GO" id="GO:0006629">
    <property type="term" value="P:lipid metabolic process"/>
    <property type="evidence" value="ECO:0007669"/>
    <property type="project" value="InterPro"/>
</dbReference>
<evidence type="ECO:0000259" key="1">
    <source>
        <dbReference type="PROSITE" id="PS51704"/>
    </source>
</evidence>
<dbReference type="PROSITE" id="PS51704">
    <property type="entry name" value="GP_PDE"/>
    <property type="match status" value="1"/>
</dbReference>
<dbReference type="GO" id="GO:0008081">
    <property type="term" value="F:phosphoric diester hydrolase activity"/>
    <property type="evidence" value="ECO:0007669"/>
    <property type="project" value="InterPro"/>
</dbReference>
<dbReference type="EMBL" id="BOOY01000011">
    <property type="protein sequence ID" value="GIJ02513.1"/>
    <property type="molecule type" value="Genomic_DNA"/>
</dbReference>
<dbReference type="Gene3D" id="3.20.20.190">
    <property type="entry name" value="Phosphatidylinositol (PI) phosphodiesterase"/>
    <property type="match status" value="1"/>
</dbReference>
<evidence type="ECO:0000313" key="3">
    <source>
        <dbReference type="Proteomes" id="UP000652013"/>
    </source>
</evidence>
<gene>
    <name evidence="2" type="ORF">Sya03_18650</name>
</gene>
<dbReference type="SUPFAM" id="SSF51695">
    <property type="entry name" value="PLC-like phosphodiesterases"/>
    <property type="match status" value="1"/>
</dbReference>
<proteinExistence type="predicted"/>
<feature type="domain" description="GP-PDE" evidence="1">
    <location>
        <begin position="5"/>
        <end position="266"/>
    </location>
</feature>
<dbReference type="InterPro" id="IPR017946">
    <property type="entry name" value="PLC-like_Pdiesterase_TIM-brl"/>
</dbReference>
<dbReference type="RefSeq" id="WP_203937822.1">
    <property type="nucleotide sequence ID" value="NZ_BAAAGJ010000012.1"/>
</dbReference>